<evidence type="ECO:0000256" key="2">
    <source>
        <dbReference type="PROSITE-ProRule" id="PRU00335"/>
    </source>
</evidence>
<dbReference type="RefSeq" id="WP_368804203.1">
    <property type="nucleotide sequence ID" value="NZ_JAZHFV010000006.1"/>
</dbReference>
<feature type="DNA-binding region" description="H-T-H motif" evidence="2">
    <location>
        <begin position="40"/>
        <end position="59"/>
    </location>
</feature>
<reference evidence="4 5" key="1">
    <citation type="submission" date="2024-01" db="EMBL/GenBank/DDBJ databases">
        <title>New evidence supports the origin of RcGTA from prophage.</title>
        <authorList>
            <person name="Xu Y."/>
            <person name="Liu B."/>
            <person name="Chen F."/>
        </authorList>
    </citation>
    <scope>NUCLEOTIDE SEQUENCE [LARGE SCALE GENOMIC DNA]</scope>
    <source>
        <strain evidence="4 5">CBW1107-2</strain>
    </source>
</reference>
<accession>A0ABV3WX63</accession>
<organism evidence="4 5">
    <name type="scientific">Neoaquamicrobium sediminum</name>
    <dbReference type="NCBI Taxonomy" id="1849104"/>
    <lineage>
        <taxon>Bacteria</taxon>
        <taxon>Pseudomonadati</taxon>
        <taxon>Pseudomonadota</taxon>
        <taxon>Alphaproteobacteria</taxon>
        <taxon>Hyphomicrobiales</taxon>
        <taxon>Phyllobacteriaceae</taxon>
        <taxon>Neoaquamicrobium</taxon>
    </lineage>
</organism>
<evidence type="ECO:0000313" key="5">
    <source>
        <dbReference type="Proteomes" id="UP001559025"/>
    </source>
</evidence>
<evidence type="ECO:0000259" key="3">
    <source>
        <dbReference type="PROSITE" id="PS50977"/>
    </source>
</evidence>
<evidence type="ECO:0000313" key="4">
    <source>
        <dbReference type="EMBL" id="MEX4009265.1"/>
    </source>
</evidence>
<dbReference type="EMBL" id="JAZHFV010000006">
    <property type="protein sequence ID" value="MEX4009265.1"/>
    <property type="molecule type" value="Genomic_DNA"/>
</dbReference>
<keyword evidence="1 2" id="KW-0238">DNA-binding</keyword>
<dbReference type="InterPro" id="IPR009057">
    <property type="entry name" value="Homeodomain-like_sf"/>
</dbReference>
<dbReference type="PROSITE" id="PS50977">
    <property type="entry name" value="HTH_TETR_2"/>
    <property type="match status" value="1"/>
</dbReference>
<protein>
    <submittedName>
        <fullName evidence="4">TetR/AcrR family transcriptional regulator</fullName>
    </submittedName>
</protein>
<dbReference type="SUPFAM" id="SSF46689">
    <property type="entry name" value="Homeodomain-like"/>
    <property type="match status" value="1"/>
</dbReference>
<evidence type="ECO:0000256" key="1">
    <source>
        <dbReference type="ARBA" id="ARBA00023125"/>
    </source>
</evidence>
<keyword evidence="5" id="KW-1185">Reference proteome</keyword>
<dbReference type="Proteomes" id="UP001559025">
    <property type="component" value="Unassembled WGS sequence"/>
</dbReference>
<sequence>MADVKNRKSREDDPRYRRSLSAILDAVTGLVEAHSLAEISITRVVEAAGVTRPTFYQHFADVPAAARVAGLARLEAAFPPPEPLSDLGTLTPQALRTHIVGHVEPVLRHLCEHRVFYLRILDGAGNVAFFEEIVSFVSGRMLPDVFEIAAREGGAETDDLIAVTAGGVMWLTIRWLRGEPAPENAEQMAHRIAGLTPAMVARIG</sequence>
<comment type="caution">
    <text evidence="4">The sequence shown here is derived from an EMBL/GenBank/DDBJ whole genome shotgun (WGS) entry which is preliminary data.</text>
</comment>
<feature type="domain" description="HTH tetR-type" evidence="3">
    <location>
        <begin position="17"/>
        <end position="77"/>
    </location>
</feature>
<gene>
    <name evidence="4" type="ORF">V1479_18280</name>
</gene>
<dbReference type="Gene3D" id="1.10.357.10">
    <property type="entry name" value="Tetracycline Repressor, domain 2"/>
    <property type="match status" value="1"/>
</dbReference>
<dbReference type="InterPro" id="IPR001647">
    <property type="entry name" value="HTH_TetR"/>
</dbReference>
<proteinExistence type="predicted"/>
<name>A0ABV3WX63_9HYPH</name>
<dbReference type="Pfam" id="PF00440">
    <property type="entry name" value="TetR_N"/>
    <property type="match status" value="1"/>
</dbReference>